<proteinExistence type="predicted"/>
<evidence type="ECO:0000313" key="2">
    <source>
        <dbReference type="Proteomes" id="UP001589865"/>
    </source>
</evidence>
<reference evidence="1 2" key="1">
    <citation type="submission" date="2024-09" db="EMBL/GenBank/DDBJ databases">
        <authorList>
            <person name="Sun Q."/>
            <person name="Mori K."/>
        </authorList>
    </citation>
    <scope>NUCLEOTIDE SEQUENCE [LARGE SCALE GENOMIC DNA]</scope>
    <source>
        <strain evidence="1 2">TBRC 5777</strain>
    </source>
</reference>
<keyword evidence="2" id="KW-1185">Reference proteome</keyword>
<protein>
    <submittedName>
        <fullName evidence="1">Uncharacterized protein</fullName>
    </submittedName>
</protein>
<dbReference type="Proteomes" id="UP001589865">
    <property type="component" value="Unassembled WGS sequence"/>
</dbReference>
<comment type="caution">
    <text evidence="1">The sequence shown here is derived from an EMBL/GenBank/DDBJ whole genome shotgun (WGS) entry which is preliminary data.</text>
</comment>
<dbReference type="EMBL" id="JBHLUN010000001">
    <property type="protein sequence ID" value="MFC0406763.1"/>
    <property type="molecule type" value="Genomic_DNA"/>
</dbReference>
<sequence>MTLRADDLGHDLIVLAKKDQRHAVFQKDVSDPELAWADHPFALRNYCRLCSADRWVNEPAMRSSSHHRGLLLLCSDAGALPTERDEGWAYYQRNWRPGKPHSVTQEVKWAAA</sequence>
<accession>A0ABV6JM22</accession>
<organism evidence="1 2">
    <name type="scientific">Roseomonas elaeocarpi</name>
    <dbReference type="NCBI Taxonomy" id="907779"/>
    <lineage>
        <taxon>Bacteria</taxon>
        <taxon>Pseudomonadati</taxon>
        <taxon>Pseudomonadota</taxon>
        <taxon>Alphaproteobacteria</taxon>
        <taxon>Acetobacterales</taxon>
        <taxon>Roseomonadaceae</taxon>
        <taxon>Roseomonas</taxon>
    </lineage>
</organism>
<evidence type="ECO:0000313" key="1">
    <source>
        <dbReference type="EMBL" id="MFC0406763.1"/>
    </source>
</evidence>
<name>A0ABV6JM22_9PROT</name>
<gene>
    <name evidence="1" type="ORF">ACFFGY_00790</name>
</gene>
<dbReference type="RefSeq" id="WP_377042447.1">
    <property type="nucleotide sequence ID" value="NZ_JBHLUN010000001.1"/>
</dbReference>